<keyword evidence="5 7" id="KW-1133">Transmembrane helix</keyword>
<evidence type="ECO:0000313" key="10">
    <source>
        <dbReference type="Proteomes" id="UP000186607"/>
    </source>
</evidence>
<organism evidence="9 10">
    <name type="scientific">Deinococcus marmoris</name>
    <dbReference type="NCBI Taxonomy" id="249408"/>
    <lineage>
        <taxon>Bacteria</taxon>
        <taxon>Thermotogati</taxon>
        <taxon>Deinococcota</taxon>
        <taxon>Deinococci</taxon>
        <taxon>Deinococcales</taxon>
        <taxon>Deinococcaceae</taxon>
        <taxon>Deinococcus</taxon>
    </lineage>
</organism>
<feature type="transmembrane region" description="Helical" evidence="7">
    <location>
        <begin position="12"/>
        <end position="29"/>
    </location>
</feature>
<comment type="similarity">
    <text evidence="7">Belongs to the binding-protein-dependent transport system permease family.</text>
</comment>
<dbReference type="AlphaFoldDB" id="A0A1U7NVL0"/>
<dbReference type="SUPFAM" id="SSF161098">
    <property type="entry name" value="MetI-like"/>
    <property type="match status" value="1"/>
</dbReference>
<evidence type="ECO:0000256" key="1">
    <source>
        <dbReference type="ARBA" id="ARBA00004651"/>
    </source>
</evidence>
<dbReference type="InterPro" id="IPR035906">
    <property type="entry name" value="MetI-like_sf"/>
</dbReference>
<evidence type="ECO:0000313" key="9">
    <source>
        <dbReference type="EMBL" id="OLV16955.1"/>
    </source>
</evidence>
<dbReference type="Pfam" id="PF00528">
    <property type="entry name" value="BPD_transp_1"/>
    <property type="match status" value="1"/>
</dbReference>
<feature type="transmembrane region" description="Helical" evidence="7">
    <location>
        <begin position="167"/>
        <end position="186"/>
    </location>
</feature>
<keyword evidence="10" id="KW-1185">Reference proteome</keyword>
<dbReference type="Pfam" id="PF19300">
    <property type="entry name" value="BPD_transp_1_N"/>
    <property type="match status" value="1"/>
</dbReference>
<name>A0A1U7NVL0_9DEIO</name>
<dbReference type="STRING" id="249408.BOO71_0010399"/>
<evidence type="ECO:0000256" key="5">
    <source>
        <dbReference type="ARBA" id="ARBA00022989"/>
    </source>
</evidence>
<comment type="subcellular location">
    <subcellularLocation>
        <location evidence="1 7">Cell membrane</location>
        <topology evidence="1 7">Multi-pass membrane protein</topology>
    </subcellularLocation>
</comment>
<dbReference type="GO" id="GO:0055085">
    <property type="term" value="P:transmembrane transport"/>
    <property type="evidence" value="ECO:0007669"/>
    <property type="project" value="InterPro"/>
</dbReference>
<feature type="transmembrane region" description="Helical" evidence="7">
    <location>
        <begin position="95"/>
        <end position="116"/>
    </location>
</feature>
<dbReference type="OrthoDB" id="9773221at2"/>
<feature type="transmembrane region" description="Helical" evidence="7">
    <location>
        <begin position="229"/>
        <end position="251"/>
    </location>
</feature>
<comment type="caution">
    <text evidence="9">The sequence shown here is derived from an EMBL/GenBank/DDBJ whole genome shotgun (WGS) entry which is preliminary data.</text>
</comment>
<feature type="transmembrane region" description="Helical" evidence="7">
    <location>
        <begin position="128"/>
        <end position="155"/>
    </location>
</feature>
<evidence type="ECO:0000256" key="6">
    <source>
        <dbReference type="ARBA" id="ARBA00023136"/>
    </source>
</evidence>
<dbReference type="Proteomes" id="UP000186607">
    <property type="component" value="Unassembled WGS sequence"/>
</dbReference>
<keyword evidence="3" id="KW-1003">Cell membrane</keyword>
<proteinExistence type="inferred from homology"/>
<evidence type="ECO:0000256" key="7">
    <source>
        <dbReference type="RuleBase" id="RU363032"/>
    </source>
</evidence>
<dbReference type="CDD" id="cd06261">
    <property type="entry name" value="TM_PBP2"/>
    <property type="match status" value="1"/>
</dbReference>
<dbReference type="PANTHER" id="PTHR43163">
    <property type="entry name" value="DIPEPTIDE TRANSPORT SYSTEM PERMEASE PROTEIN DPPB-RELATED"/>
    <property type="match status" value="1"/>
</dbReference>
<feature type="transmembrane region" description="Helical" evidence="7">
    <location>
        <begin position="271"/>
        <end position="297"/>
    </location>
</feature>
<accession>A0A1U7NVL0</accession>
<dbReference type="RefSeq" id="WP_075834600.1">
    <property type="nucleotide sequence ID" value="NZ_MSTI01000118.1"/>
</dbReference>
<evidence type="ECO:0000259" key="8">
    <source>
        <dbReference type="PROSITE" id="PS50928"/>
    </source>
</evidence>
<dbReference type="EMBL" id="MSTI01000118">
    <property type="protein sequence ID" value="OLV16955.1"/>
    <property type="molecule type" value="Genomic_DNA"/>
</dbReference>
<dbReference type="InterPro" id="IPR045621">
    <property type="entry name" value="BPD_transp_1_N"/>
</dbReference>
<gene>
    <name evidence="9" type="ORF">BOO71_0010399</name>
</gene>
<protein>
    <submittedName>
        <fullName evidence="9">Peptide ABC transporter, permease protein</fullName>
    </submittedName>
</protein>
<evidence type="ECO:0000256" key="4">
    <source>
        <dbReference type="ARBA" id="ARBA00022692"/>
    </source>
</evidence>
<dbReference type="Gene3D" id="1.10.3720.10">
    <property type="entry name" value="MetI-like"/>
    <property type="match status" value="1"/>
</dbReference>
<keyword evidence="2 7" id="KW-0813">Transport</keyword>
<evidence type="ECO:0000256" key="3">
    <source>
        <dbReference type="ARBA" id="ARBA00022475"/>
    </source>
</evidence>
<keyword evidence="4 7" id="KW-0812">Transmembrane</keyword>
<dbReference type="PROSITE" id="PS50928">
    <property type="entry name" value="ABC_TM1"/>
    <property type="match status" value="1"/>
</dbReference>
<evidence type="ECO:0000256" key="2">
    <source>
        <dbReference type="ARBA" id="ARBA00022448"/>
    </source>
</evidence>
<sequence>MTYVVQRLIQAVLVTFILSLTTFGLLYGVKDPARILAGPDATAQDIVRLRQTLGLNEPLPVQYGKWLGRATTGDFGRSLFTDEPVFDVIRPRIRYTLQLTFSALVLALTLGLFLGIQASLRRGSWIDVVANMLATAGQAVPNFWLGLMLIILFAVQLRWLPVAGSGGWKHLVLPTLTLASGLLPVIMRLTRSSMLDVLSQDYVRTARAKGVSERQVTVKHALRNALNPIITVVGLQVGALLGGAVVTESVFAWPGLGQLAVQSITQGDVPIVQGIVLLTALSVVIFNLMSDLLIGLVDPRVRYG</sequence>
<keyword evidence="6 7" id="KW-0472">Membrane</keyword>
<dbReference type="GO" id="GO:0005886">
    <property type="term" value="C:plasma membrane"/>
    <property type="evidence" value="ECO:0007669"/>
    <property type="project" value="UniProtKB-SubCell"/>
</dbReference>
<dbReference type="PANTHER" id="PTHR43163:SF6">
    <property type="entry name" value="DIPEPTIDE TRANSPORT SYSTEM PERMEASE PROTEIN DPPB-RELATED"/>
    <property type="match status" value="1"/>
</dbReference>
<dbReference type="InterPro" id="IPR000515">
    <property type="entry name" value="MetI-like"/>
</dbReference>
<reference evidence="9 10" key="1">
    <citation type="submission" date="2017-01" db="EMBL/GenBank/DDBJ databases">
        <title>Genome Analysis of Deinococcus marmoris KOPRI26562.</title>
        <authorList>
            <person name="Kim J.H."/>
            <person name="Oh H.-M."/>
        </authorList>
    </citation>
    <scope>NUCLEOTIDE SEQUENCE [LARGE SCALE GENOMIC DNA]</scope>
    <source>
        <strain evidence="9 10">KOPRI26562</strain>
    </source>
</reference>
<feature type="domain" description="ABC transmembrane type-1" evidence="8">
    <location>
        <begin position="93"/>
        <end position="294"/>
    </location>
</feature>